<protein>
    <submittedName>
        <fullName evidence="1">Uncharacterized protein</fullName>
    </submittedName>
</protein>
<dbReference type="EMBL" id="PFAZ01000014">
    <property type="protein sequence ID" value="PIR88862.1"/>
    <property type="molecule type" value="Genomic_DNA"/>
</dbReference>
<proteinExistence type="predicted"/>
<sequence>MLKNLLNKKATASKQDILVQSLEGIGDILVFETKRQKNKLVLDGLQKISDSVKKIFQIQQDDPDRFEQLVVSQDFFELYKKDEKEAKFRLAFDPEKYLISFSTAINQIVRVYEAAIGSQNEEMSRFAVYHINWILAALSSQQNNGLFVEQILRKLAEITRTAVQRNDGSAYAAAIHWYTDIVFNRLGKKGDFQLSYLDLFDKYFFSTVRYIVAENQTSIFHSLVSSLVDGIHVPDYHRGEVWNYGHIILNEDLQKYNKLDAEHGVEKRVKELVDSESDLNTQEKLGAWLKKFDELKAIIEPNLDEEKKKSAQEIEEKIRDFATSQFKYRNLLEIVFAIGAYCLFKQKYSYLKYLWEYKQPPDSDASWIGHDITPRSLDEVIKFYFRKGLFEKKFDFWEGHHGSEKYYKQYFLLLLARVLQSASADAEGKYSQIENYKLPDLHVYRLSDLEHSIDGFIALSTELKQAGNMLAEIGFDTAKLDEIFDAKLVPFLNKLKKEAEKQISAKHKTGNISQKRTGEFKKEVLKSFYEGANLRDIFAKHFKTYEDKTKEKIAGKKERFGINIVDDKASFFDEWHVHYVGWGENYGRDLASGENSFLLDGIAKDCKEITKKDFEATLSKFENQDNIVIFATNIAFWRFFEDSKNFKPKWHRDIKQLEIKGFGGWYDFNGQSIPVFETYHRKIDKQILILNKAKMGQIIQLSPLNDGEDEKSVEDTFYMDIRAFSENTELMEEFIKKPPEWLKKIGDEQKQREHLQERVRIQIFERFEYNKPADFEGYKLTLKDD</sequence>
<reference evidence="2" key="1">
    <citation type="submission" date="2017-09" db="EMBL/GenBank/DDBJ databases">
        <title>Depth-based differentiation of microbial function through sediment-hosted aquifers and enrichment of novel symbionts in the deep terrestrial subsurface.</title>
        <authorList>
            <person name="Probst A.J."/>
            <person name="Ladd B."/>
            <person name="Jarett J.K."/>
            <person name="Geller-Mcgrath D.E."/>
            <person name="Sieber C.M.K."/>
            <person name="Emerson J.B."/>
            <person name="Anantharaman K."/>
            <person name="Thomas B.C."/>
            <person name="Malmstrom R."/>
            <person name="Stieglmeier M."/>
            <person name="Klingl A."/>
            <person name="Woyke T."/>
            <person name="Ryan C.M."/>
            <person name="Banfield J.F."/>
        </authorList>
    </citation>
    <scope>NUCLEOTIDE SEQUENCE [LARGE SCALE GENOMIC DNA]</scope>
</reference>
<gene>
    <name evidence="1" type="ORF">COU07_04135</name>
</gene>
<organism evidence="1 2">
    <name type="scientific">Candidatus Harrisonbacteria bacterium CG10_big_fil_rev_8_21_14_0_10_40_38</name>
    <dbReference type="NCBI Taxonomy" id="1974583"/>
    <lineage>
        <taxon>Bacteria</taxon>
        <taxon>Candidatus Harrisoniibacteriota</taxon>
    </lineage>
</organism>
<evidence type="ECO:0000313" key="1">
    <source>
        <dbReference type="EMBL" id="PIR88862.1"/>
    </source>
</evidence>
<dbReference type="AlphaFoldDB" id="A0A2H0UQY5"/>
<name>A0A2H0UQY5_9BACT</name>
<dbReference type="Proteomes" id="UP000231157">
    <property type="component" value="Unassembled WGS sequence"/>
</dbReference>
<accession>A0A2H0UQY5</accession>
<comment type="caution">
    <text evidence="1">The sequence shown here is derived from an EMBL/GenBank/DDBJ whole genome shotgun (WGS) entry which is preliminary data.</text>
</comment>
<evidence type="ECO:0000313" key="2">
    <source>
        <dbReference type="Proteomes" id="UP000231157"/>
    </source>
</evidence>